<gene>
    <name evidence="3" type="ORF">CC80DRAFT_576750</name>
</gene>
<organism evidence="3 4">
    <name type="scientific">Byssothecium circinans</name>
    <dbReference type="NCBI Taxonomy" id="147558"/>
    <lineage>
        <taxon>Eukaryota</taxon>
        <taxon>Fungi</taxon>
        <taxon>Dikarya</taxon>
        <taxon>Ascomycota</taxon>
        <taxon>Pezizomycotina</taxon>
        <taxon>Dothideomycetes</taxon>
        <taxon>Pleosporomycetidae</taxon>
        <taxon>Pleosporales</taxon>
        <taxon>Massarineae</taxon>
        <taxon>Massarinaceae</taxon>
        <taxon>Byssothecium</taxon>
    </lineage>
</organism>
<reference evidence="3" key="1">
    <citation type="journal article" date="2020" name="Stud. Mycol.">
        <title>101 Dothideomycetes genomes: a test case for predicting lifestyles and emergence of pathogens.</title>
        <authorList>
            <person name="Haridas S."/>
            <person name="Albert R."/>
            <person name="Binder M."/>
            <person name="Bloem J."/>
            <person name="Labutti K."/>
            <person name="Salamov A."/>
            <person name="Andreopoulos B."/>
            <person name="Baker S."/>
            <person name="Barry K."/>
            <person name="Bills G."/>
            <person name="Bluhm B."/>
            <person name="Cannon C."/>
            <person name="Castanera R."/>
            <person name="Culley D."/>
            <person name="Daum C."/>
            <person name="Ezra D."/>
            <person name="Gonzalez J."/>
            <person name="Henrissat B."/>
            <person name="Kuo A."/>
            <person name="Liang C."/>
            <person name="Lipzen A."/>
            <person name="Lutzoni F."/>
            <person name="Magnuson J."/>
            <person name="Mondo S."/>
            <person name="Nolan M."/>
            <person name="Ohm R."/>
            <person name="Pangilinan J."/>
            <person name="Park H.-J."/>
            <person name="Ramirez L."/>
            <person name="Alfaro M."/>
            <person name="Sun H."/>
            <person name="Tritt A."/>
            <person name="Yoshinaga Y."/>
            <person name="Zwiers L.-H."/>
            <person name="Turgeon B."/>
            <person name="Goodwin S."/>
            <person name="Spatafora J."/>
            <person name="Crous P."/>
            <person name="Grigoriev I."/>
        </authorList>
    </citation>
    <scope>NUCLEOTIDE SEQUENCE</scope>
    <source>
        <strain evidence="3">CBS 675.92</strain>
    </source>
</reference>
<proteinExistence type="predicted"/>
<feature type="transmembrane region" description="Helical" evidence="2">
    <location>
        <begin position="526"/>
        <end position="550"/>
    </location>
</feature>
<evidence type="ECO:0008006" key="5">
    <source>
        <dbReference type="Google" id="ProtNLM"/>
    </source>
</evidence>
<feature type="region of interest" description="Disordered" evidence="1">
    <location>
        <begin position="279"/>
        <end position="313"/>
    </location>
</feature>
<evidence type="ECO:0000256" key="2">
    <source>
        <dbReference type="SAM" id="Phobius"/>
    </source>
</evidence>
<evidence type="ECO:0000256" key="1">
    <source>
        <dbReference type="SAM" id="MobiDB-lite"/>
    </source>
</evidence>
<evidence type="ECO:0000313" key="3">
    <source>
        <dbReference type="EMBL" id="KAF1950726.1"/>
    </source>
</evidence>
<dbReference type="Proteomes" id="UP000800035">
    <property type="component" value="Unassembled WGS sequence"/>
</dbReference>
<feature type="transmembrane region" description="Helical" evidence="2">
    <location>
        <begin position="562"/>
        <end position="585"/>
    </location>
</feature>
<dbReference type="OrthoDB" id="5428055at2759"/>
<dbReference type="EMBL" id="ML977023">
    <property type="protein sequence ID" value="KAF1950726.1"/>
    <property type="molecule type" value="Genomic_DNA"/>
</dbReference>
<evidence type="ECO:0000313" key="4">
    <source>
        <dbReference type="Proteomes" id="UP000800035"/>
    </source>
</evidence>
<keyword evidence="4" id="KW-1185">Reference proteome</keyword>
<keyword evidence="2" id="KW-1133">Transmembrane helix</keyword>
<protein>
    <recommendedName>
        <fullName evidence="5">Cora-domain-containing protein</fullName>
    </recommendedName>
</protein>
<name>A0A6A5TIU0_9PLEO</name>
<keyword evidence="2" id="KW-0472">Membrane</keyword>
<feature type="compositionally biased region" description="Acidic residues" evidence="1">
    <location>
        <begin position="286"/>
        <end position="312"/>
    </location>
</feature>
<accession>A0A6A5TIU0</accession>
<dbReference type="AlphaFoldDB" id="A0A6A5TIU0"/>
<sequence>MFPQPSDNRMTISQHIVRRSTSNVIRSNIDSCRWSLKLFRKRPFGDRPFASTKGTLDTGRSVVDLFLDYSNSSIPSWRSEVLRKFMKRPRPFSSSEDIAAGALGTTRAYVDCRTSPKDPSPITAKGLTSDELAGILQAQRFGPEARTDSYRQLVHIAHLDPKYIGAIAETAWFHQAGALRDAIYKHLAFEASFRVRIPHSGFKVLLLELNLPYLALREGKSSSENVLSWEDMSFLEMESTEHDEICEYTIHKLHSSVTVCVYDDSRWAAYVLTNSFLDQSSHEEPSDGIEDDELSLNEDSDDELDDEPEDPLASDCQSFFIGVDEPIWDARKYWIRIAEIRVRISRDEWIYLVQKTEASINRQNNRLTAIFSHTSSGDPLAPARQSLAWTVRTITFLHKLRQQLIVSIRTWKRFDSPNGDKNFFRDMDDQNVEFALVSMRDSFAEMTGLKEKLNFLIQSCKESANIEGIRLNTESIAYSREANLFSREANNYSKLANKVNLKSYELAQRMNKVNLKNYSITLSNNLNAALALSTNYIMIPAGVVAAYFSIEEDIFGFGKHAPSFIISLLVLYAVLRILSLVTFLLRKYVPEDSQLLLLLFGQLDRLNAAGEKNLNLEEDLIEILPVACQQRTRSHEDQGATHSQTQSA</sequence>
<keyword evidence="2" id="KW-0812">Transmembrane</keyword>